<evidence type="ECO:0000313" key="7">
    <source>
        <dbReference type="EMBL" id="NHF61537.1"/>
    </source>
</evidence>
<feature type="transmembrane region" description="Helical" evidence="5">
    <location>
        <begin position="329"/>
        <end position="361"/>
    </location>
</feature>
<evidence type="ECO:0000313" key="8">
    <source>
        <dbReference type="Proteomes" id="UP000707206"/>
    </source>
</evidence>
<evidence type="ECO:0000256" key="3">
    <source>
        <dbReference type="ARBA" id="ARBA00022989"/>
    </source>
</evidence>
<keyword evidence="4 5" id="KW-0472">Membrane</keyword>
<keyword evidence="3 5" id="KW-1133">Transmembrane helix</keyword>
<evidence type="ECO:0000256" key="5">
    <source>
        <dbReference type="SAM" id="Phobius"/>
    </source>
</evidence>
<proteinExistence type="predicted"/>
<feature type="transmembrane region" description="Helical" evidence="5">
    <location>
        <begin position="206"/>
        <end position="224"/>
    </location>
</feature>
<dbReference type="GO" id="GO:0016020">
    <property type="term" value="C:membrane"/>
    <property type="evidence" value="ECO:0007669"/>
    <property type="project" value="UniProtKB-SubCell"/>
</dbReference>
<feature type="transmembrane region" description="Helical" evidence="5">
    <location>
        <begin position="293"/>
        <end position="317"/>
    </location>
</feature>
<reference evidence="7" key="1">
    <citation type="submission" date="2019-07" db="EMBL/GenBank/DDBJ databases">
        <authorList>
            <person name="De-Chao Zhang Q."/>
        </authorList>
    </citation>
    <scope>NUCLEOTIDE SEQUENCE</scope>
    <source>
        <strain evidence="7">TP-CH-4</strain>
    </source>
</reference>
<keyword evidence="2 5" id="KW-0812">Transmembrane</keyword>
<dbReference type="PANTHER" id="PTHR37422">
    <property type="entry name" value="TEICHURONIC ACID BIOSYNTHESIS PROTEIN TUAE"/>
    <property type="match status" value="1"/>
</dbReference>
<evidence type="ECO:0000256" key="4">
    <source>
        <dbReference type="ARBA" id="ARBA00023136"/>
    </source>
</evidence>
<dbReference type="EMBL" id="VIKU02000010">
    <property type="protein sequence ID" value="NHF61537.1"/>
    <property type="molecule type" value="Genomic_DNA"/>
</dbReference>
<dbReference type="InterPro" id="IPR007016">
    <property type="entry name" value="O-antigen_ligase-rel_domated"/>
</dbReference>
<feature type="transmembrane region" description="Helical" evidence="5">
    <location>
        <begin position="84"/>
        <end position="99"/>
    </location>
</feature>
<protein>
    <recommendedName>
        <fullName evidence="6">O-antigen ligase-related domain-containing protein</fullName>
    </recommendedName>
</protein>
<evidence type="ECO:0000256" key="2">
    <source>
        <dbReference type="ARBA" id="ARBA00022692"/>
    </source>
</evidence>
<reference evidence="7" key="2">
    <citation type="submission" date="2020-03" db="EMBL/GenBank/DDBJ databases">
        <title>Flavobacteriaceae bacterium strain TP-CH-4, a member of the family Flavobacteriaceae isolated from a deep-sea seamount.</title>
        <authorList>
            <person name="Zhang D.-C."/>
        </authorList>
    </citation>
    <scope>NUCLEOTIDE SEQUENCE</scope>
    <source>
        <strain evidence="7">TP-CH-4</strain>
    </source>
</reference>
<feature type="transmembrane region" description="Helical" evidence="5">
    <location>
        <begin position="53"/>
        <end position="72"/>
    </location>
</feature>
<gene>
    <name evidence="7" type="ORF">FK220_019450</name>
</gene>
<feature type="transmembrane region" description="Helical" evidence="5">
    <location>
        <begin position="147"/>
        <end position="167"/>
    </location>
</feature>
<dbReference type="Proteomes" id="UP000707206">
    <property type="component" value="Unassembled WGS sequence"/>
</dbReference>
<dbReference type="AlphaFoldDB" id="A0A967AX55"/>
<dbReference type="RefSeq" id="WP_152576034.1">
    <property type="nucleotide sequence ID" value="NZ_VIKU02000010.1"/>
</dbReference>
<feature type="transmembrane region" description="Helical" evidence="5">
    <location>
        <begin position="174"/>
        <end position="200"/>
    </location>
</feature>
<comment type="caution">
    <text evidence="7">The sequence shown here is derived from an EMBL/GenBank/DDBJ whole genome shotgun (WGS) entry which is preliminary data.</text>
</comment>
<feature type="domain" description="O-antigen ligase-related" evidence="6">
    <location>
        <begin position="173"/>
        <end position="309"/>
    </location>
</feature>
<comment type="subcellular location">
    <subcellularLocation>
        <location evidence="1">Membrane</location>
        <topology evidence="1">Multi-pass membrane protein</topology>
    </subcellularLocation>
</comment>
<accession>A0A967AX55</accession>
<name>A0A967AX55_9FLAO</name>
<keyword evidence="8" id="KW-1185">Reference proteome</keyword>
<dbReference type="Pfam" id="PF04932">
    <property type="entry name" value="Wzy_C"/>
    <property type="match status" value="1"/>
</dbReference>
<organism evidence="7 8">
    <name type="scientific">Pelagihabitans pacificus</name>
    <dbReference type="NCBI Taxonomy" id="2696054"/>
    <lineage>
        <taxon>Bacteria</taxon>
        <taxon>Pseudomonadati</taxon>
        <taxon>Bacteroidota</taxon>
        <taxon>Flavobacteriia</taxon>
        <taxon>Flavobacteriales</taxon>
        <taxon>Flavobacteriaceae</taxon>
        <taxon>Pelagihabitans</taxon>
    </lineage>
</organism>
<sequence length="385" mass="44009">MNILRLTILVLFLWNLPGYFLAYFGASYGSLSSYASLFLLLVFFLLVKNKHKLFFPFILLGLLYFTICSIHFTGPGVSEFLKEFIKFLIVVICAGEVLYRTTKTEIYIILLLGAISIVINAVVFPFANANFYPTYGRFSGFYLNPNFAGTICSVGYALSYVITTKWLRIAGQLLFTLAGILTFSRTFIVIWLIISIVAIYRDKSNIKTPLIGFAVLALFFIFSNKLTLNTERFRALESIFISDKVQTKTIKKDARTETWAIYTDMIIDKPILGNGYKELQIKKAGLPGVHNSYLMTLGEAGIFPFLLLIGLYGYLMFKSLLLFKTHPEYFYIACVVTIALMVGHGYFTNYFNILISMFLYLQLRLNKDKKKVIEKKPLNEIFLHE</sequence>
<dbReference type="PANTHER" id="PTHR37422:SF17">
    <property type="entry name" value="O-ANTIGEN LIGASE"/>
    <property type="match status" value="1"/>
</dbReference>
<feature type="transmembrane region" description="Helical" evidence="5">
    <location>
        <begin position="106"/>
        <end position="127"/>
    </location>
</feature>
<evidence type="ECO:0000259" key="6">
    <source>
        <dbReference type="Pfam" id="PF04932"/>
    </source>
</evidence>
<evidence type="ECO:0000256" key="1">
    <source>
        <dbReference type="ARBA" id="ARBA00004141"/>
    </source>
</evidence>
<dbReference type="InterPro" id="IPR051533">
    <property type="entry name" value="WaaL-like"/>
</dbReference>
<feature type="transmembrane region" description="Helical" evidence="5">
    <location>
        <begin position="20"/>
        <end position="46"/>
    </location>
</feature>